<dbReference type="InterPro" id="IPR035848">
    <property type="entry name" value="SH3BP2"/>
</dbReference>
<keyword evidence="1 2" id="KW-0727">SH2 domain</keyword>
<feature type="compositionally biased region" description="Basic and acidic residues" evidence="3">
    <location>
        <begin position="195"/>
        <end position="204"/>
    </location>
</feature>
<dbReference type="PROSITE" id="PS51257">
    <property type="entry name" value="PROKAR_LIPOPROTEIN"/>
    <property type="match status" value="1"/>
</dbReference>
<dbReference type="Pfam" id="PF00169">
    <property type="entry name" value="PH"/>
    <property type="match status" value="1"/>
</dbReference>
<dbReference type="CDD" id="cd00173">
    <property type="entry name" value="SH2"/>
    <property type="match status" value="1"/>
</dbReference>
<evidence type="ECO:0000256" key="1">
    <source>
        <dbReference type="ARBA" id="ARBA00022999"/>
    </source>
</evidence>
<protein>
    <recommendedName>
        <fullName evidence="8">SH2 domain-containing protein</fullName>
    </recommendedName>
</protein>
<dbReference type="SMART" id="SM00252">
    <property type="entry name" value="SH2"/>
    <property type="match status" value="1"/>
</dbReference>
<evidence type="ECO:0000256" key="2">
    <source>
        <dbReference type="PROSITE-ProRule" id="PRU00191"/>
    </source>
</evidence>
<dbReference type="PANTHER" id="PTHR15126">
    <property type="entry name" value="SH3-BINDING"/>
    <property type="match status" value="1"/>
</dbReference>
<proteinExistence type="predicted"/>
<dbReference type="PROSITE" id="PS50001">
    <property type="entry name" value="SH2"/>
    <property type="match status" value="1"/>
</dbReference>
<accession>A0A2T7PAR9</accession>
<dbReference type="PANTHER" id="PTHR15126:SF4">
    <property type="entry name" value="SH3 DOMAIN-BINDING PROTEIN 2"/>
    <property type="match status" value="1"/>
</dbReference>
<dbReference type="InterPro" id="IPR011993">
    <property type="entry name" value="PH-like_dom_sf"/>
</dbReference>
<dbReference type="Gene3D" id="3.30.505.10">
    <property type="entry name" value="SH2 domain"/>
    <property type="match status" value="1"/>
</dbReference>
<evidence type="ECO:0000313" key="7">
    <source>
        <dbReference type="Proteomes" id="UP000245119"/>
    </source>
</evidence>
<keyword evidence="7" id="KW-1185">Reference proteome</keyword>
<dbReference type="Pfam" id="PF00017">
    <property type="entry name" value="SH2"/>
    <property type="match status" value="1"/>
</dbReference>
<dbReference type="InterPro" id="IPR000980">
    <property type="entry name" value="SH2"/>
</dbReference>
<dbReference type="GO" id="GO:0017124">
    <property type="term" value="F:SH3 domain binding"/>
    <property type="evidence" value="ECO:0007669"/>
    <property type="project" value="TreeGrafter"/>
</dbReference>
<name>A0A2T7PAR9_POMCA</name>
<feature type="domain" description="SH2" evidence="4">
    <location>
        <begin position="226"/>
        <end position="328"/>
    </location>
</feature>
<dbReference type="STRING" id="400727.A0A2T7PAR9"/>
<dbReference type="SUPFAM" id="SSF50729">
    <property type="entry name" value="PH domain-like"/>
    <property type="match status" value="1"/>
</dbReference>
<dbReference type="GO" id="GO:0007165">
    <property type="term" value="P:signal transduction"/>
    <property type="evidence" value="ECO:0007669"/>
    <property type="project" value="InterPro"/>
</dbReference>
<dbReference type="SMART" id="SM00233">
    <property type="entry name" value="PH"/>
    <property type="match status" value="1"/>
</dbReference>
<feature type="domain" description="PH" evidence="5">
    <location>
        <begin position="1"/>
        <end position="107"/>
    </location>
</feature>
<evidence type="ECO:0000259" key="5">
    <source>
        <dbReference type="PROSITE" id="PS50003"/>
    </source>
</evidence>
<dbReference type="Gene3D" id="2.30.29.30">
    <property type="entry name" value="Pleckstrin-homology domain (PH domain)/Phosphotyrosine-binding domain (PTB)"/>
    <property type="match status" value="1"/>
</dbReference>
<comment type="caution">
    <text evidence="6">The sequence shown here is derived from an EMBL/GenBank/DDBJ whole genome shotgun (WGS) entry which is preliminary data.</text>
</comment>
<gene>
    <name evidence="6" type="ORF">C0Q70_09776</name>
</gene>
<dbReference type="AlphaFoldDB" id="A0A2T7PAR9"/>
<reference evidence="6 7" key="1">
    <citation type="submission" date="2018-04" db="EMBL/GenBank/DDBJ databases">
        <title>The genome of golden apple snail Pomacea canaliculata provides insight into stress tolerance and invasive adaptation.</title>
        <authorList>
            <person name="Liu C."/>
            <person name="Liu B."/>
            <person name="Ren Y."/>
            <person name="Zhang Y."/>
            <person name="Wang H."/>
            <person name="Li S."/>
            <person name="Jiang F."/>
            <person name="Yin L."/>
            <person name="Zhang G."/>
            <person name="Qian W."/>
            <person name="Fan W."/>
        </authorList>
    </citation>
    <scope>NUCLEOTIDE SEQUENCE [LARGE SCALE GENOMIC DNA]</scope>
    <source>
        <strain evidence="6">SZHN2017</strain>
        <tissue evidence="6">Muscle</tissue>
    </source>
</reference>
<organism evidence="6 7">
    <name type="scientific">Pomacea canaliculata</name>
    <name type="common">Golden apple snail</name>
    <dbReference type="NCBI Taxonomy" id="400727"/>
    <lineage>
        <taxon>Eukaryota</taxon>
        <taxon>Metazoa</taxon>
        <taxon>Spiralia</taxon>
        <taxon>Lophotrochozoa</taxon>
        <taxon>Mollusca</taxon>
        <taxon>Gastropoda</taxon>
        <taxon>Caenogastropoda</taxon>
        <taxon>Architaenioglossa</taxon>
        <taxon>Ampullarioidea</taxon>
        <taxon>Ampullariidae</taxon>
        <taxon>Pomacea</taxon>
    </lineage>
</organism>
<dbReference type="EMBL" id="PZQS01000005">
    <property type="protein sequence ID" value="PVD30509.1"/>
    <property type="molecule type" value="Genomic_DNA"/>
</dbReference>
<evidence type="ECO:0000256" key="3">
    <source>
        <dbReference type="SAM" id="MobiDB-lite"/>
    </source>
</evidence>
<dbReference type="InterPro" id="IPR036860">
    <property type="entry name" value="SH2_dom_sf"/>
</dbReference>
<dbReference type="PROSITE" id="PS50003">
    <property type="entry name" value="PH_DOMAIN"/>
    <property type="match status" value="1"/>
</dbReference>
<dbReference type="SUPFAM" id="SSF55550">
    <property type="entry name" value="SH2 domain"/>
    <property type="match status" value="1"/>
</dbReference>
<dbReference type="Proteomes" id="UP000245119">
    <property type="component" value="Linkage Group LG5"/>
</dbReference>
<evidence type="ECO:0000313" key="6">
    <source>
        <dbReference type="EMBL" id="PVD30509.1"/>
    </source>
</evidence>
<evidence type="ECO:0000259" key="4">
    <source>
        <dbReference type="PROSITE" id="PS50001"/>
    </source>
</evidence>
<sequence>MVRNEDRVLITGSSYNIKAVEKGAQVYVVISGGCVYCYSNEVAKKPASAFSLYGYNRVFRAGEVTSKEATWVFKITHVSPEFRTYMFSCSSEREMKHWMKFFKQEMLRANGKLARTQGDGICADQDSRSDSSVNSQDYIDIETNIYEDSKTYIAPSRDLNKREDEESDEEMDNVIKRCLRDPRDRPPLPPPVPDRTTKMARDKNNAPSSAVGKKNLNQIEDVTEFWETIYYRGDKELASQIIRNIHDEGVYLVRVNSDGSMVLHVYGEGQARKYQIIYQDKEYTLQRTSGNWFKTVPELVYFYYTNTLPNIPVCLTECYAHHSSYLKS</sequence>
<dbReference type="InterPro" id="IPR001849">
    <property type="entry name" value="PH_domain"/>
</dbReference>
<feature type="region of interest" description="Disordered" evidence="3">
    <location>
        <begin position="179"/>
        <end position="211"/>
    </location>
</feature>
<evidence type="ECO:0008006" key="8">
    <source>
        <dbReference type="Google" id="ProtNLM"/>
    </source>
</evidence>
<dbReference type="OrthoDB" id="10254483at2759"/>